<dbReference type="PANTHER" id="PTHR21569:SF1">
    <property type="entry name" value="SMALL RIBOSOMAL SUBUNIT PROTEIN US9M"/>
    <property type="match status" value="1"/>
</dbReference>
<gene>
    <name evidence="6" type="primary">mrp-9</name>
    <name evidence="6" type="ORF">A0H81_12819</name>
</gene>
<sequence>MNIAKQMMGGALRRTYATAPYVPAASLEGMQRRYNGPPTKSKPESPTFYTARSSYYDEVISLESAIHQTRSALRTLQLLNLPKFARDSLPPLQPVWKTKLALNEDLSTKLSTARYRRVIDLLNELNDYRNVAQTAGCEGLAAAIQSMLDNFEPENKEAVLARGKRKPVTFDEYGRTYTVGRRKESSARVWVIAVQPPPEEPAAAPPLSAVAQSVSDEASAPVDNAASSSVDLVPETSGPLSFTLPPTPVKVTTTNILINNTPLHQYFPLLSDRERVIRPFKIAGLLGAYNVFALARGGGTTGQSGAVSLGIAKALAAHVPDVEVLLRRAKLLRRDPRMVERKKTGRAKARKAYTWVKR</sequence>
<keyword evidence="7" id="KW-1185">Reference proteome</keyword>
<dbReference type="OMA" id="ARVWVIA"/>
<evidence type="ECO:0000313" key="7">
    <source>
        <dbReference type="Proteomes" id="UP000092993"/>
    </source>
</evidence>
<dbReference type="GO" id="GO:0006412">
    <property type="term" value="P:translation"/>
    <property type="evidence" value="ECO:0007669"/>
    <property type="project" value="InterPro"/>
</dbReference>
<reference evidence="6 7" key="1">
    <citation type="submission" date="2016-03" db="EMBL/GenBank/DDBJ databases">
        <title>Whole genome sequencing of Grifola frondosa 9006-11.</title>
        <authorList>
            <person name="Min B."/>
            <person name="Park H."/>
            <person name="Kim J.-G."/>
            <person name="Cho H."/>
            <person name="Oh Y.-L."/>
            <person name="Kong W.-S."/>
            <person name="Choi I.-G."/>
        </authorList>
    </citation>
    <scope>NUCLEOTIDE SEQUENCE [LARGE SCALE GENOMIC DNA]</scope>
    <source>
        <strain evidence="6 7">9006-11</strain>
    </source>
</reference>
<dbReference type="GO" id="GO:0003735">
    <property type="term" value="F:structural constituent of ribosome"/>
    <property type="evidence" value="ECO:0007669"/>
    <property type="project" value="InterPro"/>
</dbReference>
<evidence type="ECO:0000256" key="2">
    <source>
        <dbReference type="ARBA" id="ARBA00022980"/>
    </source>
</evidence>
<evidence type="ECO:0000256" key="4">
    <source>
        <dbReference type="RuleBase" id="RU003815"/>
    </source>
</evidence>
<keyword evidence="2 4" id="KW-0689">Ribosomal protein</keyword>
<dbReference type="SUPFAM" id="SSF54211">
    <property type="entry name" value="Ribosomal protein S5 domain 2-like"/>
    <property type="match status" value="1"/>
</dbReference>
<proteinExistence type="inferred from homology"/>
<feature type="compositionally biased region" description="Low complexity" evidence="5">
    <location>
        <begin position="205"/>
        <end position="215"/>
    </location>
</feature>
<evidence type="ECO:0000256" key="1">
    <source>
        <dbReference type="ARBA" id="ARBA00005251"/>
    </source>
</evidence>
<keyword evidence="3 4" id="KW-0687">Ribonucleoprotein</keyword>
<dbReference type="STRING" id="5627.A0A1C7LTF2"/>
<dbReference type="InterPro" id="IPR000754">
    <property type="entry name" value="Ribosomal_uS9"/>
</dbReference>
<evidence type="ECO:0000256" key="3">
    <source>
        <dbReference type="ARBA" id="ARBA00023274"/>
    </source>
</evidence>
<dbReference type="PROSITE" id="PS00360">
    <property type="entry name" value="RIBOSOMAL_S9"/>
    <property type="match status" value="1"/>
</dbReference>
<feature type="region of interest" description="Disordered" evidence="5">
    <location>
        <begin position="199"/>
        <end position="221"/>
    </location>
</feature>
<dbReference type="InterPro" id="IPR020568">
    <property type="entry name" value="Ribosomal_Su5_D2-typ_SF"/>
</dbReference>
<dbReference type="Proteomes" id="UP000092993">
    <property type="component" value="Unassembled WGS sequence"/>
</dbReference>
<accession>A0A1C7LTF2</accession>
<comment type="caution">
    <text evidence="6">The sequence shown here is derived from an EMBL/GenBank/DDBJ whole genome shotgun (WGS) entry which is preliminary data.</text>
</comment>
<dbReference type="Pfam" id="PF00380">
    <property type="entry name" value="Ribosomal_S9"/>
    <property type="match status" value="1"/>
</dbReference>
<dbReference type="Gene3D" id="3.30.230.10">
    <property type="match status" value="1"/>
</dbReference>
<dbReference type="EMBL" id="LUGG01000025">
    <property type="protein sequence ID" value="OBZ67169.1"/>
    <property type="molecule type" value="Genomic_DNA"/>
</dbReference>
<dbReference type="GO" id="GO:0003723">
    <property type="term" value="F:RNA binding"/>
    <property type="evidence" value="ECO:0007669"/>
    <property type="project" value="TreeGrafter"/>
</dbReference>
<dbReference type="GO" id="GO:0005763">
    <property type="term" value="C:mitochondrial small ribosomal subunit"/>
    <property type="evidence" value="ECO:0007669"/>
    <property type="project" value="TreeGrafter"/>
</dbReference>
<dbReference type="OrthoDB" id="10254627at2759"/>
<comment type="similarity">
    <text evidence="1 4">Belongs to the universal ribosomal protein uS9 family.</text>
</comment>
<organism evidence="6 7">
    <name type="scientific">Grifola frondosa</name>
    <name type="common">Maitake</name>
    <name type="synonym">Polyporus frondosus</name>
    <dbReference type="NCBI Taxonomy" id="5627"/>
    <lineage>
        <taxon>Eukaryota</taxon>
        <taxon>Fungi</taxon>
        <taxon>Dikarya</taxon>
        <taxon>Basidiomycota</taxon>
        <taxon>Agaricomycotina</taxon>
        <taxon>Agaricomycetes</taxon>
        <taxon>Polyporales</taxon>
        <taxon>Grifolaceae</taxon>
        <taxon>Grifola</taxon>
    </lineage>
</organism>
<protein>
    <submittedName>
        <fullName evidence="6">37S ribosomal protein S9, mitochondrial</fullName>
    </submittedName>
</protein>
<dbReference type="InterPro" id="IPR020574">
    <property type="entry name" value="Ribosomal_uS9_CS"/>
</dbReference>
<name>A0A1C7LTF2_GRIFR</name>
<evidence type="ECO:0000313" key="6">
    <source>
        <dbReference type="EMBL" id="OBZ67169.1"/>
    </source>
</evidence>
<dbReference type="AlphaFoldDB" id="A0A1C7LTF2"/>
<dbReference type="PANTHER" id="PTHR21569">
    <property type="entry name" value="RIBOSOMAL PROTEIN S9"/>
    <property type="match status" value="1"/>
</dbReference>
<evidence type="ECO:0000256" key="5">
    <source>
        <dbReference type="SAM" id="MobiDB-lite"/>
    </source>
</evidence>
<dbReference type="InterPro" id="IPR014721">
    <property type="entry name" value="Ribsml_uS5_D2-typ_fold_subgr"/>
</dbReference>